<proteinExistence type="predicted"/>
<dbReference type="AlphaFoldDB" id="A0A1W1BCI4"/>
<accession>A0A1W1BCI4</accession>
<organism evidence="1">
    <name type="scientific">hydrothermal vent metagenome</name>
    <dbReference type="NCBI Taxonomy" id="652676"/>
    <lineage>
        <taxon>unclassified sequences</taxon>
        <taxon>metagenomes</taxon>
        <taxon>ecological metagenomes</taxon>
    </lineage>
</organism>
<evidence type="ECO:0008006" key="2">
    <source>
        <dbReference type="Google" id="ProtNLM"/>
    </source>
</evidence>
<evidence type="ECO:0000313" key="1">
    <source>
        <dbReference type="EMBL" id="SFV51222.1"/>
    </source>
</evidence>
<sequence length="285" mass="33373">MVKFLLGFILIFNLLHAQDLEITEGEESSEDKLTLKIKSFLDEATYRENSEFINVIFDPESAFYKNQRINSVKVAQTLKENGLLKLFFANPREFKLNFKTSGTPLFFVKIMGDTLRNIGYYRYVTIASNLDASEFTWNISLTSEYATDPLVLEQELQKSGCKIIDIERNSPYEWTYVIDMDKGYLDIEVITSREDINLKRSLYAHWLNVSKIKTLNISSSRRNSWYPYISYYDASLHLLKVIREDKIYHNIKLDIPQNAKYMKIADLYTMKNIRDELKLQAQGVK</sequence>
<name>A0A1W1BCI4_9ZZZZ</name>
<reference evidence="1" key="1">
    <citation type="submission" date="2016-10" db="EMBL/GenBank/DDBJ databases">
        <authorList>
            <person name="de Groot N.N."/>
        </authorList>
    </citation>
    <scope>NUCLEOTIDE SEQUENCE</scope>
</reference>
<gene>
    <name evidence="1" type="ORF">MNB_SM-4-514</name>
</gene>
<dbReference type="EMBL" id="FPHF01000011">
    <property type="protein sequence ID" value="SFV51222.1"/>
    <property type="molecule type" value="Genomic_DNA"/>
</dbReference>
<protein>
    <recommendedName>
        <fullName evidence="2">Periplasmic protein</fullName>
    </recommendedName>
</protein>